<reference evidence="1" key="1">
    <citation type="thesis" date="2020" institute="ProQuest LLC" country="789 East Eisenhower Parkway, Ann Arbor, MI, USA">
        <title>Comparative Genomics and Chromosome Evolution.</title>
        <authorList>
            <person name="Mudd A.B."/>
        </authorList>
    </citation>
    <scope>NUCLEOTIDE SEQUENCE</scope>
    <source>
        <strain evidence="1">237g6f4</strain>
        <tissue evidence="1">Blood</tissue>
    </source>
</reference>
<protein>
    <submittedName>
        <fullName evidence="1">Uncharacterized protein</fullName>
    </submittedName>
</protein>
<keyword evidence="2" id="KW-1185">Reference proteome</keyword>
<comment type="caution">
    <text evidence="1">The sequence shown here is derived from an EMBL/GenBank/DDBJ whole genome shotgun (WGS) entry which is preliminary data.</text>
</comment>
<gene>
    <name evidence="1" type="ORF">GDO81_023774</name>
</gene>
<name>A0AAV6ZBW2_ENGPU</name>
<organism evidence="1 2">
    <name type="scientific">Engystomops pustulosus</name>
    <name type="common">Tungara frog</name>
    <name type="synonym">Physalaemus pustulosus</name>
    <dbReference type="NCBI Taxonomy" id="76066"/>
    <lineage>
        <taxon>Eukaryota</taxon>
        <taxon>Metazoa</taxon>
        <taxon>Chordata</taxon>
        <taxon>Craniata</taxon>
        <taxon>Vertebrata</taxon>
        <taxon>Euteleostomi</taxon>
        <taxon>Amphibia</taxon>
        <taxon>Batrachia</taxon>
        <taxon>Anura</taxon>
        <taxon>Neobatrachia</taxon>
        <taxon>Hyloidea</taxon>
        <taxon>Leptodactylidae</taxon>
        <taxon>Leiuperinae</taxon>
        <taxon>Engystomops</taxon>
    </lineage>
</organism>
<evidence type="ECO:0000313" key="1">
    <source>
        <dbReference type="EMBL" id="KAG8543743.1"/>
    </source>
</evidence>
<dbReference type="Proteomes" id="UP000824782">
    <property type="component" value="Unassembled WGS sequence"/>
</dbReference>
<dbReference type="AlphaFoldDB" id="A0AAV6ZBW2"/>
<proteinExistence type="predicted"/>
<accession>A0AAV6ZBW2</accession>
<sequence length="59" mass="6852">MHHIPLKGHDKNMLHVMNLRTMDEATCQGFETLKTPVGLSSDMWWWLPCRTEGNLSQMP</sequence>
<evidence type="ECO:0000313" key="2">
    <source>
        <dbReference type="Proteomes" id="UP000824782"/>
    </source>
</evidence>
<dbReference type="EMBL" id="WNYA01002930">
    <property type="protein sequence ID" value="KAG8543743.1"/>
    <property type="molecule type" value="Genomic_DNA"/>
</dbReference>